<dbReference type="AlphaFoldDB" id="A0A6J0CBY0"/>
<dbReference type="OrthoDB" id="10268103at2759"/>
<evidence type="ECO:0000256" key="5">
    <source>
        <dbReference type="ARBA" id="ARBA00022917"/>
    </source>
</evidence>
<keyword evidence="5" id="KW-0648">Protein biosynthesis</keyword>
<name>A0A6J0CBY0_NEOLC</name>
<dbReference type="EC" id="2.1.2.9" evidence="2"/>
<organism evidence="9">
    <name type="scientific">Neodiprion lecontei</name>
    <name type="common">Redheaded pine sawfly</name>
    <dbReference type="NCBI Taxonomy" id="441921"/>
    <lineage>
        <taxon>Eukaryota</taxon>
        <taxon>Metazoa</taxon>
        <taxon>Ecdysozoa</taxon>
        <taxon>Arthropoda</taxon>
        <taxon>Hexapoda</taxon>
        <taxon>Insecta</taxon>
        <taxon>Pterygota</taxon>
        <taxon>Neoptera</taxon>
        <taxon>Endopterygota</taxon>
        <taxon>Hymenoptera</taxon>
        <taxon>Tenthredinoidea</taxon>
        <taxon>Diprionidae</taxon>
        <taxon>Diprioninae</taxon>
        <taxon>Neodiprion</taxon>
    </lineage>
</organism>
<dbReference type="GO" id="GO:0005739">
    <property type="term" value="C:mitochondrion"/>
    <property type="evidence" value="ECO:0007669"/>
    <property type="project" value="UniProtKB-SubCell"/>
</dbReference>
<dbReference type="Pfam" id="PF02911">
    <property type="entry name" value="Formyl_trans_C"/>
    <property type="match status" value="1"/>
</dbReference>
<dbReference type="PANTHER" id="PTHR11138:SF5">
    <property type="entry name" value="METHIONYL-TRNA FORMYLTRANSFERASE, MITOCHONDRIAL"/>
    <property type="match status" value="1"/>
</dbReference>
<dbReference type="InterPro" id="IPR011034">
    <property type="entry name" value="Formyl_transferase-like_C_sf"/>
</dbReference>
<evidence type="ECO:0000256" key="2">
    <source>
        <dbReference type="ARBA" id="ARBA00012261"/>
    </source>
</evidence>
<dbReference type="RefSeq" id="XP_015524077.2">
    <property type="nucleotide sequence ID" value="XM_015668591.2"/>
</dbReference>
<dbReference type="PANTHER" id="PTHR11138">
    <property type="entry name" value="METHIONYL-TRNA FORMYLTRANSFERASE"/>
    <property type="match status" value="1"/>
</dbReference>
<evidence type="ECO:0000313" key="9">
    <source>
        <dbReference type="RefSeq" id="XP_015524077.2"/>
    </source>
</evidence>
<dbReference type="NCBIfam" id="TIGR00460">
    <property type="entry name" value="fmt"/>
    <property type="match status" value="1"/>
</dbReference>
<dbReference type="GO" id="GO:0004479">
    <property type="term" value="F:methionyl-tRNA formyltransferase activity"/>
    <property type="evidence" value="ECO:0007669"/>
    <property type="project" value="UniProtKB-EC"/>
</dbReference>
<evidence type="ECO:0000256" key="1">
    <source>
        <dbReference type="ARBA" id="ARBA00010699"/>
    </source>
</evidence>
<accession>A0A6J0CBY0</accession>
<dbReference type="InParanoid" id="A0A6J0CBY0"/>
<dbReference type="SUPFAM" id="SSF53328">
    <property type="entry name" value="Formyltransferase"/>
    <property type="match status" value="1"/>
</dbReference>
<dbReference type="InterPro" id="IPR002376">
    <property type="entry name" value="Formyl_transf_N"/>
</dbReference>
<dbReference type="InterPro" id="IPR005794">
    <property type="entry name" value="Fmt"/>
</dbReference>
<feature type="domain" description="Formyl transferase N-terminal" evidence="6">
    <location>
        <begin position="131"/>
        <end position="228"/>
    </location>
</feature>
<sequence length="371" mass="42088">MNVLKQIYPKMNTNILRLFNTNIPKLHQELKDRTILTRLCSRQQISTRVKNVCTERKAPWSVLFFGSDDFALQSLRQLYHKYEAGKLLSRLEIVTAYGGKENTVTKYARQHRIPIHNWPPDINLSEFHIGLVVSFGHLIPSRIILSFPLGMLNVHGSLLPRWRGAAPIIYALLNGDSETGISIMKVMPKKFDIGEVVAQQKLNVHPDETMPELRDRMSRLGADLLIDTLKRLPDILDHAEPQSNEGITYAPKVTPKLSLVKWNEMTAKNVYDLQRALCELYPLTTTFLGATLKLLDVQVLKDPLPGQQVSDIVPGLLTFNKELNKLVVYCRGNTKISVSNIGCPGRPPMSARDFYNGFLSKNKRKPYLFSS</sequence>
<keyword evidence="4" id="KW-0808">Transferase</keyword>
<dbReference type="KEGG" id="nlo:107227448"/>
<dbReference type="Pfam" id="PF00551">
    <property type="entry name" value="Formyl_trans_N"/>
    <property type="match status" value="1"/>
</dbReference>
<evidence type="ECO:0000259" key="6">
    <source>
        <dbReference type="Pfam" id="PF00551"/>
    </source>
</evidence>
<dbReference type="InterPro" id="IPR041711">
    <property type="entry name" value="Met-tRNA-FMT_N"/>
</dbReference>
<protein>
    <recommendedName>
        <fullName evidence="3">Methionyl-tRNA formyltransferase, mitochondrial</fullName>
        <ecNumber evidence="2">2.1.2.9</ecNumber>
    </recommendedName>
</protein>
<dbReference type="InterPro" id="IPR036477">
    <property type="entry name" value="Formyl_transf_N_sf"/>
</dbReference>
<dbReference type="CDD" id="cd08646">
    <property type="entry name" value="FMT_core_Met-tRNA-FMT_N"/>
    <property type="match status" value="1"/>
</dbReference>
<evidence type="ECO:0000259" key="7">
    <source>
        <dbReference type="Pfam" id="PF02911"/>
    </source>
</evidence>
<gene>
    <name evidence="9" type="primary">LOC107227448</name>
</gene>
<dbReference type="FunCoup" id="A0A6J0CBY0">
    <property type="interactions" value="656"/>
</dbReference>
<evidence type="ECO:0000313" key="8">
    <source>
        <dbReference type="Proteomes" id="UP000829291"/>
    </source>
</evidence>
<dbReference type="GeneID" id="107227448"/>
<evidence type="ECO:0000256" key="4">
    <source>
        <dbReference type="ARBA" id="ARBA00022679"/>
    </source>
</evidence>
<dbReference type="SUPFAM" id="SSF50486">
    <property type="entry name" value="FMT C-terminal domain-like"/>
    <property type="match status" value="1"/>
</dbReference>
<evidence type="ECO:0000256" key="3">
    <source>
        <dbReference type="ARBA" id="ARBA00014185"/>
    </source>
</evidence>
<feature type="domain" description="Formyl transferase C-terminal" evidence="7">
    <location>
        <begin position="252"/>
        <end position="358"/>
    </location>
</feature>
<keyword evidence="8" id="KW-1185">Reference proteome</keyword>
<dbReference type="Proteomes" id="UP000829291">
    <property type="component" value="Chromosome 3"/>
</dbReference>
<reference evidence="9" key="1">
    <citation type="submission" date="2025-08" db="UniProtKB">
        <authorList>
            <consortium name="RefSeq"/>
        </authorList>
    </citation>
    <scope>IDENTIFICATION</scope>
    <source>
        <tissue evidence="9">Thorax and Abdomen</tissue>
    </source>
</reference>
<dbReference type="InterPro" id="IPR005793">
    <property type="entry name" value="Formyl_trans_C"/>
</dbReference>
<proteinExistence type="inferred from homology"/>
<dbReference type="Gene3D" id="3.40.50.12230">
    <property type="match status" value="1"/>
</dbReference>
<comment type="similarity">
    <text evidence="1">Belongs to the Fmt family.</text>
</comment>